<reference evidence="3" key="1">
    <citation type="journal article" date="2023" name="Int. J. Syst. Evol. Microbiol.">
        <title>Mesoterricola silvestris gen. nov., sp. nov., Mesoterricola sediminis sp. nov., Geothrix oryzae sp. nov., Geothrix edaphica sp. nov., Geothrix rubra sp. nov., and Geothrix limicola sp. nov., six novel members of Acidobacteriota isolated from soils.</title>
        <authorList>
            <person name="Itoh H."/>
            <person name="Sugisawa Y."/>
            <person name="Mise K."/>
            <person name="Xu Z."/>
            <person name="Kuniyasu M."/>
            <person name="Ushijima N."/>
            <person name="Kawano K."/>
            <person name="Kobayashi E."/>
            <person name="Shiratori Y."/>
            <person name="Masuda Y."/>
            <person name="Senoo K."/>
        </authorList>
    </citation>
    <scope>NUCLEOTIDE SEQUENCE [LARGE SCALE GENOMIC DNA]</scope>
    <source>
        <strain evidence="3">Red222</strain>
    </source>
</reference>
<keyword evidence="1" id="KW-0472">Membrane</keyword>
<evidence type="ECO:0000313" key="3">
    <source>
        <dbReference type="Proteomes" id="UP001242010"/>
    </source>
</evidence>
<dbReference type="RefSeq" id="WP_286353415.1">
    <property type="nucleotide sequence ID" value="NZ_AP027079.1"/>
</dbReference>
<evidence type="ECO:0000313" key="2">
    <source>
        <dbReference type="EMBL" id="BDU69690.1"/>
    </source>
</evidence>
<feature type="transmembrane region" description="Helical" evidence="1">
    <location>
        <begin position="33"/>
        <end position="52"/>
    </location>
</feature>
<keyword evidence="1" id="KW-0812">Transmembrane</keyword>
<name>A0ABN6V096_9BACT</name>
<feature type="transmembrane region" description="Helical" evidence="1">
    <location>
        <begin position="87"/>
        <end position="104"/>
    </location>
</feature>
<proteinExistence type="predicted"/>
<feature type="transmembrane region" description="Helical" evidence="1">
    <location>
        <begin position="116"/>
        <end position="138"/>
    </location>
</feature>
<sequence>MLAVLLLFLLPIGGGIPAGVLLAQSKGLGWGPTAGLYLVSDLILALAFEPVLRGLVSLARHSSFLARFGAALRAAMARSAAQVGGPGMGPIALVMVAFGVDPMTGRSAALAAGHGFLAGWAIAIAGDLLYYAVVALATLRLHAWLKHPEATVWIILAAMLLLPALVRRFRPGRPAVPAAGI</sequence>
<gene>
    <name evidence="2" type="ORF">GETHOR_17910</name>
</gene>
<dbReference type="EMBL" id="AP027079">
    <property type="protein sequence ID" value="BDU69690.1"/>
    <property type="molecule type" value="Genomic_DNA"/>
</dbReference>
<evidence type="ECO:0000256" key="1">
    <source>
        <dbReference type="SAM" id="Phobius"/>
    </source>
</evidence>
<protein>
    <submittedName>
        <fullName evidence="2">Uncharacterized protein</fullName>
    </submittedName>
</protein>
<dbReference type="Proteomes" id="UP001242010">
    <property type="component" value="Chromosome"/>
</dbReference>
<accession>A0ABN6V096</accession>
<organism evidence="2 3">
    <name type="scientific">Geothrix oryzae</name>
    <dbReference type="NCBI Taxonomy" id="2927975"/>
    <lineage>
        <taxon>Bacteria</taxon>
        <taxon>Pseudomonadati</taxon>
        <taxon>Acidobacteriota</taxon>
        <taxon>Holophagae</taxon>
        <taxon>Holophagales</taxon>
        <taxon>Holophagaceae</taxon>
        <taxon>Geothrix</taxon>
    </lineage>
</organism>
<feature type="transmembrane region" description="Helical" evidence="1">
    <location>
        <begin position="150"/>
        <end position="166"/>
    </location>
</feature>
<keyword evidence="1" id="KW-1133">Transmembrane helix</keyword>
<keyword evidence="3" id="KW-1185">Reference proteome</keyword>